<dbReference type="GO" id="GO:0016836">
    <property type="term" value="F:hydro-lyase activity"/>
    <property type="evidence" value="ECO:0007669"/>
    <property type="project" value="TreeGrafter"/>
</dbReference>
<feature type="domain" description="Mandelate racemase/muconate lactonizing enzyme C-terminal" evidence="5">
    <location>
        <begin position="157"/>
        <end position="253"/>
    </location>
</feature>
<accession>A0A0K1P9P6</accession>
<feature type="compositionally biased region" description="Basic and acidic residues" evidence="4">
    <location>
        <begin position="369"/>
        <end position="379"/>
    </location>
</feature>
<dbReference type="Gene3D" id="3.30.390.10">
    <property type="entry name" value="Enolase-like, N-terminal domain"/>
    <property type="match status" value="1"/>
</dbReference>
<dbReference type="Proteomes" id="UP000055590">
    <property type="component" value="Chromosome"/>
</dbReference>
<dbReference type="InterPro" id="IPR029017">
    <property type="entry name" value="Enolase-like_N"/>
</dbReference>
<organism evidence="6 7">
    <name type="scientific">Vulgatibacter incomptus</name>
    <dbReference type="NCBI Taxonomy" id="1391653"/>
    <lineage>
        <taxon>Bacteria</taxon>
        <taxon>Pseudomonadati</taxon>
        <taxon>Myxococcota</taxon>
        <taxon>Myxococcia</taxon>
        <taxon>Myxococcales</taxon>
        <taxon>Cystobacterineae</taxon>
        <taxon>Vulgatibacteraceae</taxon>
        <taxon>Vulgatibacter</taxon>
    </lineage>
</organism>
<evidence type="ECO:0000256" key="1">
    <source>
        <dbReference type="ARBA" id="ARBA00001946"/>
    </source>
</evidence>
<dbReference type="InterPro" id="IPR013341">
    <property type="entry name" value="Mandelate_racemase_N_dom"/>
</dbReference>
<dbReference type="CDD" id="cd03328">
    <property type="entry name" value="MR_like_3"/>
    <property type="match status" value="1"/>
</dbReference>
<dbReference type="InterPro" id="IPR029065">
    <property type="entry name" value="Enolase_C-like"/>
</dbReference>
<reference evidence="6 7" key="1">
    <citation type="submission" date="2015-08" db="EMBL/GenBank/DDBJ databases">
        <authorList>
            <person name="Babu N.S."/>
            <person name="Beckwith C.J."/>
            <person name="Beseler K.G."/>
            <person name="Brison A."/>
            <person name="Carone J.V."/>
            <person name="Caskin T.P."/>
            <person name="Diamond M."/>
            <person name="Durham M.E."/>
            <person name="Foxe J.M."/>
            <person name="Go M."/>
            <person name="Henderson B.A."/>
            <person name="Jones I.B."/>
            <person name="McGettigan J.A."/>
            <person name="Micheletti S.J."/>
            <person name="Nasrallah M.E."/>
            <person name="Ortiz D."/>
            <person name="Piller C.R."/>
            <person name="Privatt S.R."/>
            <person name="Schneider S.L."/>
            <person name="Sharp S."/>
            <person name="Smith T.C."/>
            <person name="Stanton J.D."/>
            <person name="Ullery H.E."/>
            <person name="Wilson R.J."/>
            <person name="Serrano M.G."/>
            <person name="Buck G."/>
            <person name="Lee V."/>
            <person name="Wang Y."/>
            <person name="Carvalho R."/>
            <person name="Voegtly L."/>
            <person name="Shi R."/>
            <person name="Duckworth R."/>
            <person name="Johnson A."/>
            <person name="Loviza R."/>
            <person name="Walstead R."/>
            <person name="Shah Z."/>
            <person name="Kiflezghi M."/>
            <person name="Wade K."/>
            <person name="Ball S.L."/>
            <person name="Bradley K.W."/>
            <person name="Asai D.J."/>
            <person name="Bowman C.A."/>
            <person name="Russell D.A."/>
            <person name="Pope W.H."/>
            <person name="Jacobs-Sera D."/>
            <person name="Hendrix R.W."/>
            <person name="Hatfull G.F."/>
        </authorList>
    </citation>
    <scope>NUCLEOTIDE SEQUENCE [LARGE SCALE GENOMIC DNA]</scope>
    <source>
        <strain evidence="6 7">DSM 27710</strain>
    </source>
</reference>
<dbReference type="GO" id="GO:0009063">
    <property type="term" value="P:amino acid catabolic process"/>
    <property type="evidence" value="ECO:0007669"/>
    <property type="project" value="InterPro"/>
</dbReference>
<dbReference type="InterPro" id="IPR046945">
    <property type="entry name" value="RHMD-like"/>
</dbReference>
<keyword evidence="2" id="KW-0479">Metal-binding</keyword>
<keyword evidence="7" id="KW-1185">Reference proteome</keyword>
<evidence type="ECO:0000256" key="2">
    <source>
        <dbReference type="ARBA" id="ARBA00022723"/>
    </source>
</evidence>
<evidence type="ECO:0000313" key="6">
    <source>
        <dbReference type="EMBL" id="AKU90235.1"/>
    </source>
</evidence>
<proteinExistence type="predicted"/>
<keyword evidence="3" id="KW-0460">Magnesium</keyword>
<dbReference type="InterPro" id="IPR013342">
    <property type="entry name" value="Mandelate_racemase_C"/>
</dbReference>
<dbReference type="Pfam" id="PF02746">
    <property type="entry name" value="MR_MLE_N"/>
    <property type="match status" value="1"/>
</dbReference>
<dbReference type="SMART" id="SM00922">
    <property type="entry name" value="MR_MLE"/>
    <property type="match status" value="1"/>
</dbReference>
<dbReference type="STRING" id="1391653.AKJ08_0622"/>
<evidence type="ECO:0000259" key="5">
    <source>
        <dbReference type="SMART" id="SM00922"/>
    </source>
</evidence>
<dbReference type="PANTHER" id="PTHR13794:SF58">
    <property type="entry name" value="MITOCHONDRIAL ENOLASE SUPERFAMILY MEMBER 1"/>
    <property type="match status" value="1"/>
</dbReference>
<sequence>MTAGEPREPDASKRRGDPTIDRLEVSAYRIPTDQPESDGTLAWDSTTLVLVEVEGGGRRGLGYSYTSQVAAGLIRSFLAPLVLGQSAMEPSRIGYRLFDSVRNMGQHGVTAHAISAVDVALWDLEARLLSLPLATLLGKARSSVPIYGSGGFTSYSEQRLVEQLGGWVNEGMAAVKMKIGRDPGADPHRIRTTRREIGDDVELYVDANGALHPREAVELAGDLAESSVSWFEEPVSSEDRHGLRFVRDHAPAGVRIVAGEYSSRPIDSLRLLEDHAVDVLQADATRCGGITGFLRAGALCEAFQVPLSSHCAPSIHAHACCAVTCAIEPLEYFHDHVRIEHLVFDGALKPSGGELRPDDRAPGLGLSPRRGELEKYRIE</sequence>
<evidence type="ECO:0000313" key="7">
    <source>
        <dbReference type="Proteomes" id="UP000055590"/>
    </source>
</evidence>
<dbReference type="PATRIC" id="fig|1391653.3.peg.640"/>
<dbReference type="Gene3D" id="3.20.20.120">
    <property type="entry name" value="Enolase-like C-terminal domain"/>
    <property type="match status" value="1"/>
</dbReference>
<dbReference type="AlphaFoldDB" id="A0A0K1P9P6"/>
<dbReference type="EMBL" id="CP012332">
    <property type="protein sequence ID" value="AKU90235.1"/>
    <property type="molecule type" value="Genomic_DNA"/>
</dbReference>
<dbReference type="InterPro" id="IPR018110">
    <property type="entry name" value="Mandel_Rmase/mucon_lact_enz_CS"/>
</dbReference>
<name>A0A0K1P9P6_9BACT</name>
<dbReference type="RefSeq" id="WP_240475422.1">
    <property type="nucleotide sequence ID" value="NZ_CP012332.1"/>
</dbReference>
<evidence type="ECO:0000256" key="4">
    <source>
        <dbReference type="SAM" id="MobiDB-lite"/>
    </source>
</evidence>
<dbReference type="SUPFAM" id="SSF51604">
    <property type="entry name" value="Enolase C-terminal domain-like"/>
    <property type="match status" value="1"/>
</dbReference>
<dbReference type="InterPro" id="IPR036849">
    <property type="entry name" value="Enolase-like_C_sf"/>
</dbReference>
<feature type="region of interest" description="Disordered" evidence="4">
    <location>
        <begin position="353"/>
        <end position="379"/>
    </location>
</feature>
<dbReference type="SFLD" id="SFLDG00179">
    <property type="entry name" value="mandelate_racemase"/>
    <property type="match status" value="1"/>
</dbReference>
<dbReference type="Pfam" id="PF13378">
    <property type="entry name" value="MR_MLE_C"/>
    <property type="match status" value="1"/>
</dbReference>
<dbReference type="GO" id="GO:0000287">
    <property type="term" value="F:magnesium ion binding"/>
    <property type="evidence" value="ECO:0007669"/>
    <property type="project" value="TreeGrafter"/>
</dbReference>
<dbReference type="PROSITE" id="PS00908">
    <property type="entry name" value="MR_MLE_1"/>
    <property type="match status" value="1"/>
</dbReference>
<gene>
    <name evidence="6" type="ORF">AKJ08_0622</name>
</gene>
<comment type="cofactor">
    <cofactor evidence="1">
        <name>Mg(2+)</name>
        <dbReference type="ChEBI" id="CHEBI:18420"/>
    </cofactor>
</comment>
<dbReference type="SFLD" id="SFLDS00001">
    <property type="entry name" value="Enolase"/>
    <property type="match status" value="1"/>
</dbReference>
<protein>
    <submittedName>
        <fullName evidence="6">Putative racemase</fullName>
    </submittedName>
</protein>
<dbReference type="KEGG" id="vin:AKJ08_0622"/>
<dbReference type="GO" id="GO:0016052">
    <property type="term" value="P:carbohydrate catabolic process"/>
    <property type="evidence" value="ECO:0007669"/>
    <property type="project" value="TreeGrafter"/>
</dbReference>
<dbReference type="SUPFAM" id="SSF54826">
    <property type="entry name" value="Enolase N-terminal domain-like"/>
    <property type="match status" value="1"/>
</dbReference>
<dbReference type="PANTHER" id="PTHR13794">
    <property type="entry name" value="ENOLASE SUPERFAMILY, MANDELATE RACEMASE"/>
    <property type="match status" value="1"/>
</dbReference>
<evidence type="ECO:0000256" key="3">
    <source>
        <dbReference type="ARBA" id="ARBA00022842"/>
    </source>
</evidence>
<feature type="region of interest" description="Disordered" evidence="4">
    <location>
        <begin position="1"/>
        <end position="23"/>
    </location>
</feature>